<evidence type="ECO:0000259" key="7">
    <source>
        <dbReference type="PROSITE" id="PS50056"/>
    </source>
</evidence>
<sequence length="394" mass="40807">MSSSGSDDKRPSRVLDHLYIGSRVHAKNRGLLKELGINRVLNVTPARTMDPTNGVPNFFEKDRAMTYKRVAVFDNRGEDLLQHLESCISFIEQGSFYGKVLVHCNKGVSRSSTVVAAYLMRTRGLSKTTALTYLRSRRSIVNPHEGFLAQLDTFEAKLTAEREMAIADGQAIKFPDDLLSTGGRTAANGPAIGPIGPARGPSAPVPSPRNAPRTTSPARAPVVGPCLPQSTPTGSKSGAASGGARAGPIGPSRGPAPRSPAQTEEPPANAAAKKAVATNDGAEVREPNVAGGLSSGAGQLGEGMSSADISLASPDRPTAGDESTGGASKRGGGNRGEAEPNGIDEIGPKIGPPVSMAATSCGGDDPNAVHVGSKRAREGDLPIDVADKAFRDYE</sequence>
<evidence type="ECO:0000259" key="6">
    <source>
        <dbReference type="PROSITE" id="PS50054"/>
    </source>
</evidence>
<dbReference type="InterPro" id="IPR000387">
    <property type="entry name" value="Tyr_Pase_dom"/>
</dbReference>
<gene>
    <name evidence="8" type="ORF">Esi_0040_0108</name>
</gene>
<dbReference type="Pfam" id="PF00782">
    <property type="entry name" value="DSPc"/>
    <property type="match status" value="1"/>
</dbReference>
<dbReference type="PANTHER" id="PTHR10159:SF511">
    <property type="entry name" value="DUAL SPECIFICITY PROTEIN PHOSPHATASE 1"/>
    <property type="match status" value="1"/>
</dbReference>
<dbReference type="EC" id="3.1.3.48" evidence="2"/>
<dbReference type="AlphaFoldDB" id="D7G0E2"/>
<feature type="domain" description="Tyrosine-protein phosphatase" evidence="6">
    <location>
        <begin position="10"/>
        <end position="160"/>
    </location>
</feature>
<evidence type="ECO:0000256" key="2">
    <source>
        <dbReference type="ARBA" id="ARBA00013064"/>
    </source>
</evidence>
<dbReference type="GO" id="GO:0033550">
    <property type="term" value="F:MAP kinase tyrosine phosphatase activity"/>
    <property type="evidence" value="ECO:0007669"/>
    <property type="project" value="TreeGrafter"/>
</dbReference>
<evidence type="ECO:0000256" key="5">
    <source>
        <dbReference type="SAM" id="MobiDB-lite"/>
    </source>
</evidence>
<feature type="compositionally biased region" description="Low complexity" evidence="5">
    <location>
        <begin position="230"/>
        <end position="239"/>
    </location>
</feature>
<keyword evidence="3" id="KW-0378">Hydrolase</keyword>
<dbReference type="InParanoid" id="D7G0E2"/>
<evidence type="ECO:0000313" key="9">
    <source>
        <dbReference type="Proteomes" id="UP000002630"/>
    </source>
</evidence>
<dbReference type="GO" id="GO:0008330">
    <property type="term" value="F:protein tyrosine/threonine phosphatase activity"/>
    <property type="evidence" value="ECO:0007669"/>
    <property type="project" value="TreeGrafter"/>
</dbReference>
<keyword evidence="4" id="KW-0904">Protein phosphatase</keyword>
<dbReference type="EMBL" id="FN648597">
    <property type="protein sequence ID" value="CBJ26669.1"/>
    <property type="molecule type" value="Genomic_DNA"/>
</dbReference>
<dbReference type="STRING" id="2880.D7G0E2"/>
<dbReference type="InterPro" id="IPR020422">
    <property type="entry name" value="TYR_PHOSPHATASE_DUAL_dom"/>
</dbReference>
<comment type="similarity">
    <text evidence="1">Belongs to the protein-tyrosine phosphatase family. Non-receptor class dual specificity subfamily.</text>
</comment>
<reference evidence="8 9" key="1">
    <citation type="journal article" date="2010" name="Nature">
        <title>The Ectocarpus genome and the independent evolution of multicellularity in brown algae.</title>
        <authorList>
            <person name="Cock J.M."/>
            <person name="Sterck L."/>
            <person name="Rouze P."/>
            <person name="Scornet D."/>
            <person name="Allen A.E."/>
            <person name="Amoutzias G."/>
            <person name="Anthouard V."/>
            <person name="Artiguenave F."/>
            <person name="Aury J.M."/>
            <person name="Badger J.H."/>
            <person name="Beszteri B."/>
            <person name="Billiau K."/>
            <person name="Bonnet E."/>
            <person name="Bothwell J.H."/>
            <person name="Bowler C."/>
            <person name="Boyen C."/>
            <person name="Brownlee C."/>
            <person name="Carrano C.J."/>
            <person name="Charrier B."/>
            <person name="Cho G.Y."/>
            <person name="Coelho S.M."/>
            <person name="Collen J."/>
            <person name="Corre E."/>
            <person name="Da Silva C."/>
            <person name="Delage L."/>
            <person name="Delaroque N."/>
            <person name="Dittami S.M."/>
            <person name="Doulbeau S."/>
            <person name="Elias M."/>
            <person name="Farnham G."/>
            <person name="Gachon C.M."/>
            <person name="Gschloessl B."/>
            <person name="Heesch S."/>
            <person name="Jabbari K."/>
            <person name="Jubin C."/>
            <person name="Kawai H."/>
            <person name="Kimura K."/>
            <person name="Kloareg B."/>
            <person name="Kupper F.C."/>
            <person name="Lang D."/>
            <person name="Le Bail A."/>
            <person name="Leblanc C."/>
            <person name="Lerouge P."/>
            <person name="Lohr M."/>
            <person name="Lopez P.J."/>
            <person name="Martens C."/>
            <person name="Maumus F."/>
            <person name="Michel G."/>
            <person name="Miranda-Saavedra D."/>
            <person name="Morales J."/>
            <person name="Moreau H."/>
            <person name="Motomura T."/>
            <person name="Nagasato C."/>
            <person name="Napoli C.A."/>
            <person name="Nelson D.R."/>
            <person name="Nyvall-Collen P."/>
            <person name="Peters A.F."/>
            <person name="Pommier C."/>
            <person name="Potin P."/>
            <person name="Poulain J."/>
            <person name="Quesneville H."/>
            <person name="Read B."/>
            <person name="Rensing S.A."/>
            <person name="Ritter A."/>
            <person name="Rousvoal S."/>
            <person name="Samanta M."/>
            <person name="Samson G."/>
            <person name="Schroeder D.C."/>
            <person name="Segurens B."/>
            <person name="Strittmatter M."/>
            <person name="Tonon T."/>
            <person name="Tregear J.W."/>
            <person name="Valentin K."/>
            <person name="von Dassow P."/>
            <person name="Yamagishi T."/>
            <person name="Van de Peer Y."/>
            <person name="Wincker P."/>
        </authorList>
    </citation>
    <scope>NUCLEOTIDE SEQUENCE [LARGE SCALE GENOMIC DNA]</scope>
    <source>
        <strain evidence="9">Ec32 / CCAP1310/4</strain>
    </source>
</reference>
<dbReference type="PROSITE" id="PS00383">
    <property type="entry name" value="TYR_PHOSPHATASE_1"/>
    <property type="match status" value="1"/>
</dbReference>
<dbReference type="Gene3D" id="3.90.190.10">
    <property type="entry name" value="Protein tyrosine phosphatase superfamily"/>
    <property type="match status" value="1"/>
</dbReference>
<dbReference type="eggNOG" id="KOG1716">
    <property type="taxonomic scope" value="Eukaryota"/>
</dbReference>
<evidence type="ECO:0000256" key="3">
    <source>
        <dbReference type="ARBA" id="ARBA00022801"/>
    </source>
</evidence>
<dbReference type="SMART" id="SM00195">
    <property type="entry name" value="DSPc"/>
    <property type="match status" value="1"/>
</dbReference>
<dbReference type="InterPro" id="IPR029021">
    <property type="entry name" value="Prot-tyrosine_phosphatase-like"/>
</dbReference>
<keyword evidence="9" id="KW-1185">Reference proteome</keyword>
<dbReference type="InterPro" id="IPR016130">
    <property type="entry name" value="Tyr_Pase_AS"/>
</dbReference>
<dbReference type="OMA" id="CARRICH"/>
<dbReference type="SUPFAM" id="SSF52799">
    <property type="entry name" value="(Phosphotyrosine protein) phosphatases II"/>
    <property type="match status" value="1"/>
</dbReference>
<feature type="compositionally biased region" description="Low complexity" evidence="5">
    <location>
        <begin position="246"/>
        <end position="279"/>
    </location>
</feature>
<dbReference type="InterPro" id="IPR000340">
    <property type="entry name" value="Dual-sp_phosphatase_cat-dom"/>
</dbReference>
<protein>
    <recommendedName>
        <fullName evidence="2">protein-tyrosine-phosphatase</fullName>
        <ecNumber evidence="2">3.1.3.48</ecNumber>
    </recommendedName>
</protein>
<organism evidence="8 9">
    <name type="scientific">Ectocarpus siliculosus</name>
    <name type="common">Brown alga</name>
    <name type="synonym">Conferva siliculosa</name>
    <dbReference type="NCBI Taxonomy" id="2880"/>
    <lineage>
        <taxon>Eukaryota</taxon>
        <taxon>Sar</taxon>
        <taxon>Stramenopiles</taxon>
        <taxon>Ochrophyta</taxon>
        <taxon>PX clade</taxon>
        <taxon>Phaeophyceae</taxon>
        <taxon>Ectocarpales</taxon>
        <taxon>Ectocarpaceae</taxon>
        <taxon>Ectocarpus</taxon>
    </lineage>
</organism>
<accession>D7G0E2</accession>
<name>D7G0E2_ECTSI</name>
<dbReference type="GO" id="GO:0043409">
    <property type="term" value="P:negative regulation of MAPK cascade"/>
    <property type="evidence" value="ECO:0007669"/>
    <property type="project" value="TreeGrafter"/>
</dbReference>
<dbReference type="GO" id="GO:0017017">
    <property type="term" value="F:MAP kinase tyrosine/serine/threonine phosphatase activity"/>
    <property type="evidence" value="ECO:0007669"/>
    <property type="project" value="TreeGrafter"/>
</dbReference>
<dbReference type="OrthoDB" id="10252009at2759"/>
<dbReference type="EMBL" id="FN649740">
    <property type="protein sequence ID" value="CBJ26669.1"/>
    <property type="molecule type" value="Genomic_DNA"/>
</dbReference>
<dbReference type="PROSITE" id="PS50054">
    <property type="entry name" value="TYR_PHOSPHATASE_DUAL"/>
    <property type="match status" value="1"/>
</dbReference>
<feature type="region of interest" description="Disordered" evidence="5">
    <location>
        <begin position="183"/>
        <end position="375"/>
    </location>
</feature>
<dbReference type="Proteomes" id="UP000002630">
    <property type="component" value="Linkage Group LG15"/>
</dbReference>
<dbReference type="CDD" id="cd14498">
    <property type="entry name" value="DSP"/>
    <property type="match status" value="1"/>
</dbReference>
<proteinExistence type="inferred from homology"/>
<feature type="compositionally biased region" description="Low complexity" evidence="5">
    <location>
        <begin position="186"/>
        <end position="202"/>
    </location>
</feature>
<evidence type="ECO:0000313" key="8">
    <source>
        <dbReference type="EMBL" id="CBJ26669.1"/>
    </source>
</evidence>
<dbReference type="GO" id="GO:0005737">
    <property type="term" value="C:cytoplasm"/>
    <property type="evidence" value="ECO:0007669"/>
    <property type="project" value="TreeGrafter"/>
</dbReference>
<evidence type="ECO:0000256" key="1">
    <source>
        <dbReference type="ARBA" id="ARBA00008601"/>
    </source>
</evidence>
<evidence type="ECO:0000256" key="4">
    <source>
        <dbReference type="ARBA" id="ARBA00022912"/>
    </source>
</evidence>
<dbReference type="PROSITE" id="PS50056">
    <property type="entry name" value="TYR_PHOSPHATASE_2"/>
    <property type="match status" value="1"/>
</dbReference>
<dbReference type="PANTHER" id="PTHR10159">
    <property type="entry name" value="DUAL SPECIFICITY PROTEIN PHOSPHATASE"/>
    <property type="match status" value="1"/>
</dbReference>
<feature type="domain" description="Tyrosine specific protein phosphatases" evidence="7">
    <location>
        <begin position="78"/>
        <end position="138"/>
    </location>
</feature>